<evidence type="ECO:0000313" key="5">
    <source>
        <dbReference type="Proteomes" id="UP001057381"/>
    </source>
</evidence>
<dbReference type="EMBL" id="CP073809">
    <property type="protein sequence ID" value="UTH13995.1"/>
    <property type="molecule type" value="Genomic_DNA"/>
</dbReference>
<reference evidence="3" key="2">
    <citation type="submission" date="2021-04" db="EMBL/GenBank/DDBJ databases">
        <title>Complete Genome Sequences of Macrococcus spp. from dog and cattle.</title>
        <authorList>
            <person name="Schwendener S."/>
            <person name="Perreten V."/>
        </authorList>
    </citation>
    <scope>NUCLEOTIDE SEQUENCE</scope>
    <source>
        <strain evidence="3">Epi0143-OL</strain>
    </source>
</reference>
<feature type="transmembrane region" description="Helical" evidence="1">
    <location>
        <begin position="7"/>
        <end position="26"/>
    </location>
</feature>
<gene>
    <name evidence="2" type="ORF">ERX35_006205</name>
    <name evidence="3" type="ORF">KFV11_01065</name>
</gene>
<name>A0A9Q9BNY2_9STAP</name>
<accession>A0A9Q9BNY2</accession>
<dbReference type="OrthoDB" id="2418181at2"/>
<proteinExistence type="predicted"/>
<dbReference type="Proteomes" id="UP000295735">
    <property type="component" value="Unassembled WGS sequence"/>
</dbReference>
<dbReference type="AlphaFoldDB" id="A0A9Q9BNY2"/>
<keyword evidence="1" id="KW-0812">Transmembrane</keyword>
<evidence type="ECO:0000256" key="1">
    <source>
        <dbReference type="SAM" id="Phobius"/>
    </source>
</evidence>
<sequence>MQKVLMLLFIIMHIVLTTSYFINSGIIFFTTYFWFLFCIITVINGTVYFFAKLPVKEKNTAYKVLASTLILVSMLNLFFILYISFVNPYFYLEFRH</sequence>
<reference evidence="2 4" key="1">
    <citation type="submission" date="2019-09" db="EMBL/GenBank/DDBJ databases">
        <authorList>
            <person name="Mazhar S."/>
            <person name="Altermann E."/>
            <person name="Hill C."/>
            <person name="Mcauliffe O."/>
        </authorList>
    </citation>
    <scope>NUCLEOTIDE SEQUENCE [LARGE SCALE GENOMIC DNA]</scope>
    <source>
        <strain evidence="2 4">ATCC 51831</strain>
    </source>
</reference>
<dbReference type="RefSeq" id="WP_149459058.1">
    <property type="nucleotide sequence ID" value="NZ_CP073809.1"/>
</dbReference>
<feature type="transmembrane region" description="Helical" evidence="1">
    <location>
        <begin position="63"/>
        <end position="85"/>
    </location>
</feature>
<dbReference type="KEGG" id="mequ:KFV11_01065"/>
<dbReference type="EMBL" id="SCWC02000003">
    <property type="protein sequence ID" value="KAA1039664.1"/>
    <property type="molecule type" value="Genomic_DNA"/>
</dbReference>
<organism evidence="3 5">
    <name type="scientific">Macrococcus equipercicus</name>
    <dbReference type="NCBI Taxonomy" id="69967"/>
    <lineage>
        <taxon>Bacteria</taxon>
        <taxon>Bacillati</taxon>
        <taxon>Bacillota</taxon>
        <taxon>Bacilli</taxon>
        <taxon>Bacillales</taxon>
        <taxon>Staphylococcaceae</taxon>
        <taxon>Macrococcus</taxon>
    </lineage>
</organism>
<keyword evidence="1" id="KW-1133">Transmembrane helix</keyword>
<feature type="transmembrane region" description="Helical" evidence="1">
    <location>
        <begin position="32"/>
        <end position="51"/>
    </location>
</feature>
<keyword evidence="1" id="KW-0472">Membrane</keyword>
<protein>
    <submittedName>
        <fullName evidence="3">Uncharacterized protein</fullName>
    </submittedName>
</protein>
<evidence type="ECO:0000313" key="4">
    <source>
        <dbReference type="Proteomes" id="UP000295735"/>
    </source>
</evidence>
<dbReference type="Proteomes" id="UP001057381">
    <property type="component" value="Chromosome"/>
</dbReference>
<evidence type="ECO:0000313" key="3">
    <source>
        <dbReference type="EMBL" id="UTH13995.1"/>
    </source>
</evidence>
<keyword evidence="4" id="KW-1185">Reference proteome</keyword>
<evidence type="ECO:0000313" key="2">
    <source>
        <dbReference type="EMBL" id="KAA1039664.1"/>
    </source>
</evidence>